<dbReference type="AlphaFoldDB" id="A0A369TYS1"/>
<evidence type="ECO:0000313" key="10">
    <source>
        <dbReference type="Proteomes" id="UP000253977"/>
    </source>
</evidence>
<evidence type="ECO:0000256" key="1">
    <source>
        <dbReference type="ARBA" id="ARBA00005715"/>
    </source>
</evidence>
<dbReference type="InterPro" id="IPR031475">
    <property type="entry name" value="NBD_C"/>
</dbReference>
<keyword evidence="3" id="KW-0547">Nucleotide-binding</keyword>
<keyword evidence="2" id="KW-0808">Transferase</keyword>
<dbReference type="SUPFAM" id="SSF142764">
    <property type="entry name" value="YgbK-like"/>
    <property type="match status" value="1"/>
</dbReference>
<organism evidence="9 10">
    <name type="scientific">Thalassococcus profundi</name>
    <dbReference type="NCBI Taxonomy" id="2282382"/>
    <lineage>
        <taxon>Bacteria</taxon>
        <taxon>Pseudomonadati</taxon>
        <taxon>Pseudomonadota</taxon>
        <taxon>Alphaproteobacteria</taxon>
        <taxon>Rhodobacterales</taxon>
        <taxon>Roseobacteraceae</taxon>
        <taxon>Thalassococcus</taxon>
    </lineage>
</organism>
<evidence type="ECO:0000256" key="4">
    <source>
        <dbReference type="ARBA" id="ARBA00022777"/>
    </source>
</evidence>
<dbReference type="InterPro" id="IPR042213">
    <property type="entry name" value="NBD_C_sf"/>
</dbReference>
<dbReference type="InterPro" id="IPR037051">
    <property type="entry name" value="4-carb_acid_sugar_kinase_N_sf"/>
</dbReference>
<keyword evidence="10" id="KW-1185">Reference proteome</keyword>
<evidence type="ECO:0000256" key="3">
    <source>
        <dbReference type="ARBA" id="ARBA00022741"/>
    </source>
</evidence>
<reference evidence="9 10" key="1">
    <citation type="submission" date="2018-07" db="EMBL/GenBank/DDBJ databases">
        <title>Thalassococcus profundi sp. nov., a marine bacterium isolated from deep seawater of Okinawa Trough.</title>
        <authorList>
            <person name="Yu M."/>
        </authorList>
    </citation>
    <scope>NUCLEOTIDE SEQUENCE [LARGE SCALE GENOMIC DNA]</scope>
    <source>
        <strain evidence="9 10">WRAS1</strain>
    </source>
</reference>
<dbReference type="Gene3D" id="3.40.980.20">
    <property type="entry name" value="Four-carbon acid sugar kinase, nucleotide binding domain"/>
    <property type="match status" value="1"/>
</dbReference>
<keyword evidence="4 9" id="KW-0418">Kinase</keyword>
<evidence type="ECO:0000256" key="6">
    <source>
        <dbReference type="ARBA" id="ARBA00023277"/>
    </source>
</evidence>
<dbReference type="OrthoDB" id="7686359at2"/>
<evidence type="ECO:0000259" key="8">
    <source>
        <dbReference type="Pfam" id="PF17042"/>
    </source>
</evidence>
<dbReference type="Gene3D" id="3.40.50.10840">
    <property type="entry name" value="Putative sugar-binding, N-terminal domain"/>
    <property type="match status" value="1"/>
</dbReference>
<dbReference type="RefSeq" id="WP_114509095.1">
    <property type="nucleotide sequence ID" value="NZ_QPMK01000001.1"/>
</dbReference>
<keyword evidence="6" id="KW-0119">Carbohydrate metabolism</keyword>
<name>A0A369TYS1_9RHOB</name>
<feature type="domain" description="Four-carbon acid sugar kinase N-terminal" evidence="7">
    <location>
        <begin position="21"/>
        <end position="255"/>
    </location>
</feature>
<feature type="domain" description="Four-carbon acid sugar kinase nucleotide binding" evidence="8">
    <location>
        <begin position="281"/>
        <end position="452"/>
    </location>
</feature>
<accession>A0A369TYS1</accession>
<evidence type="ECO:0000313" key="9">
    <source>
        <dbReference type="EMBL" id="RDD68116.1"/>
    </source>
</evidence>
<dbReference type="Pfam" id="PF07005">
    <property type="entry name" value="SBD_N"/>
    <property type="match status" value="1"/>
</dbReference>
<evidence type="ECO:0000256" key="2">
    <source>
        <dbReference type="ARBA" id="ARBA00022679"/>
    </source>
</evidence>
<keyword evidence="5" id="KW-0067">ATP-binding</keyword>
<proteinExistence type="inferred from homology"/>
<dbReference type="Pfam" id="PF17042">
    <property type="entry name" value="NBD_C"/>
    <property type="match status" value="1"/>
</dbReference>
<gene>
    <name evidence="9" type="ORF">DU478_01210</name>
</gene>
<dbReference type="Proteomes" id="UP000253977">
    <property type="component" value="Unassembled WGS sequence"/>
</dbReference>
<evidence type="ECO:0000256" key="5">
    <source>
        <dbReference type="ARBA" id="ARBA00022840"/>
    </source>
</evidence>
<protein>
    <submittedName>
        <fullName evidence="9">Four-carbon acid sugar kinase family protein</fullName>
    </submittedName>
</protein>
<comment type="similarity">
    <text evidence="1">Belongs to the four-carbon acid sugar kinase family.</text>
</comment>
<evidence type="ECO:0000259" key="7">
    <source>
        <dbReference type="Pfam" id="PF07005"/>
    </source>
</evidence>
<dbReference type="InterPro" id="IPR010737">
    <property type="entry name" value="4-carb_acid_sugar_kinase_N"/>
</dbReference>
<comment type="caution">
    <text evidence="9">The sequence shown here is derived from an EMBL/GenBank/DDBJ whole genome shotgun (WGS) entry which is preliminary data.</text>
</comment>
<dbReference type="GO" id="GO:0005524">
    <property type="term" value="F:ATP binding"/>
    <property type="evidence" value="ECO:0007669"/>
    <property type="project" value="UniProtKB-KW"/>
</dbReference>
<dbReference type="EMBL" id="QPMK01000001">
    <property type="protein sequence ID" value="RDD68116.1"/>
    <property type="molecule type" value="Genomic_DNA"/>
</dbReference>
<sequence>MQHEVNANAPSSLPEGRPLVAWIGDDFTGAAATMEVLAFAGLKSVLFLAEPTASQLAQFKDVSGLGIATMARTRAPEWMDEHLPRMFRALAASGAELVHYKVCSTLDSSVSTGSIGRALNIGVEAFAPRSVPIIVAAPEMRRYQAFGNLFAGTLQGVFRLDRHPVMSRHPVTPMTEADVARHIGTQTDLSVDCLDIEALADRKGAAARLSAADGPAAYTLDQIGPAEEAAAGALLWQGRAENRFVIGSQGVEYALVRHWRHEGLVEPPQPIRGIGRVEEMAVVSGSVSPVAADQIAWSIKDGFTSVRFDAMAACGSPDDLGAAENAALDAALNVLDKGSVPLIYSAAGPDDPGVKQLEAALAERNAADVNAKIGQALGRILRHLVEARNLRRVVVSGGDTSGHVCTELGIYALSALAPTIPGASICRAHAEGPMDGLQLALKGGQMGSTDYFNWVRDGGGVRAT</sequence>
<dbReference type="GO" id="GO:0016301">
    <property type="term" value="F:kinase activity"/>
    <property type="evidence" value="ECO:0007669"/>
    <property type="project" value="UniProtKB-KW"/>
</dbReference>